<feature type="region of interest" description="Disordered" evidence="16">
    <location>
        <begin position="632"/>
        <end position="688"/>
    </location>
</feature>
<evidence type="ECO:0000313" key="18">
    <source>
        <dbReference type="EMBL" id="MEC1180226.1"/>
    </source>
</evidence>
<organism evidence="18 19">
    <name type="scientific">Metasolibacillus meyeri</name>
    <dbReference type="NCBI Taxonomy" id="1071052"/>
    <lineage>
        <taxon>Bacteria</taxon>
        <taxon>Bacillati</taxon>
        <taxon>Bacillota</taxon>
        <taxon>Bacilli</taxon>
        <taxon>Bacillales</taxon>
        <taxon>Caryophanaceae</taxon>
        <taxon>Metasolibacillus</taxon>
    </lineage>
</organism>
<comment type="subcellular location">
    <subcellularLocation>
        <location evidence="14">Cell membrane</location>
        <topology evidence="14">Multi-pass membrane protein</topology>
        <orientation evidence="14">Cytoplasmic side</orientation>
    </subcellularLocation>
    <subcellularLocation>
        <location evidence="1">Membrane</location>
    </subcellularLocation>
</comment>
<evidence type="ECO:0000256" key="7">
    <source>
        <dbReference type="ARBA" id="ARBA00022801"/>
    </source>
</evidence>
<dbReference type="EC" id="3.4.24.-" evidence="14"/>
<dbReference type="Pfam" id="PF17862">
    <property type="entry name" value="AAA_lid_3"/>
    <property type="match status" value="1"/>
</dbReference>
<evidence type="ECO:0000259" key="17">
    <source>
        <dbReference type="SMART" id="SM00382"/>
    </source>
</evidence>
<reference evidence="18 19" key="1">
    <citation type="submission" date="2023-03" db="EMBL/GenBank/DDBJ databases">
        <title>Bacillus Genome Sequencing.</title>
        <authorList>
            <person name="Dunlap C."/>
        </authorList>
    </citation>
    <scope>NUCLEOTIDE SEQUENCE [LARGE SCALE GENOMIC DNA]</scope>
    <source>
        <strain evidence="18 19">B-59205</strain>
    </source>
</reference>
<dbReference type="PANTHER" id="PTHR23076:SF113">
    <property type="entry name" value="ATP-DEPENDENT ZINC METALLOPROTEASE FTSH 1, CHLOROPLASTIC-RELATED"/>
    <property type="match status" value="1"/>
</dbReference>
<dbReference type="GO" id="GO:0030163">
    <property type="term" value="P:protein catabolic process"/>
    <property type="evidence" value="ECO:0007669"/>
    <property type="project" value="UniProtKB-UniRule"/>
</dbReference>
<protein>
    <recommendedName>
        <fullName evidence="14">ATP-dependent zinc metalloprotease FtsH</fullName>
        <ecNumber evidence="14">3.4.24.-</ecNumber>
    </recommendedName>
</protein>
<dbReference type="InterPro" id="IPR003593">
    <property type="entry name" value="AAA+_ATPase"/>
</dbReference>
<dbReference type="AlphaFoldDB" id="A0AAW9NXJ8"/>
<evidence type="ECO:0000256" key="15">
    <source>
        <dbReference type="RuleBase" id="RU003651"/>
    </source>
</evidence>
<dbReference type="SUPFAM" id="SSF52540">
    <property type="entry name" value="P-loop containing nucleoside triphosphate hydrolases"/>
    <property type="match status" value="1"/>
</dbReference>
<comment type="cofactor">
    <cofactor evidence="14">
        <name>Zn(2+)</name>
        <dbReference type="ChEBI" id="CHEBI:29105"/>
    </cofactor>
    <text evidence="14">Binds 1 zinc ion per subunit.</text>
</comment>
<comment type="similarity">
    <text evidence="13 14">In the central section; belongs to the AAA ATPase family.</text>
</comment>
<dbReference type="GO" id="GO:0005524">
    <property type="term" value="F:ATP binding"/>
    <property type="evidence" value="ECO:0007669"/>
    <property type="project" value="UniProtKB-UniRule"/>
</dbReference>
<evidence type="ECO:0000256" key="13">
    <source>
        <dbReference type="ARBA" id="ARBA00061570"/>
    </source>
</evidence>
<dbReference type="PROSITE" id="PS00674">
    <property type="entry name" value="AAA"/>
    <property type="match status" value="1"/>
</dbReference>
<comment type="similarity">
    <text evidence="2 14">In the C-terminal section; belongs to the peptidase M41 family.</text>
</comment>
<keyword evidence="5 14" id="KW-0479">Metal-binding</keyword>
<dbReference type="InterPro" id="IPR003959">
    <property type="entry name" value="ATPase_AAA_core"/>
</dbReference>
<dbReference type="HAMAP" id="MF_01458">
    <property type="entry name" value="FtsH"/>
    <property type="match status" value="1"/>
</dbReference>
<dbReference type="InterPro" id="IPR003960">
    <property type="entry name" value="ATPase_AAA_CS"/>
</dbReference>
<dbReference type="InterPro" id="IPR041569">
    <property type="entry name" value="AAA_lid_3"/>
</dbReference>
<keyword evidence="4 14" id="KW-0812">Transmembrane</keyword>
<comment type="caution">
    <text evidence="18">The sequence shown here is derived from an EMBL/GenBank/DDBJ whole genome shotgun (WGS) entry which is preliminary data.</text>
</comment>
<dbReference type="FunFam" id="1.20.58.760:FF:000001">
    <property type="entry name" value="ATP-dependent zinc metalloprotease FtsH"/>
    <property type="match status" value="1"/>
</dbReference>
<evidence type="ECO:0000256" key="6">
    <source>
        <dbReference type="ARBA" id="ARBA00022741"/>
    </source>
</evidence>
<accession>A0AAW9NXJ8</accession>
<feature type="domain" description="AAA+ ATPase" evidence="17">
    <location>
        <begin position="198"/>
        <end position="337"/>
    </location>
</feature>
<dbReference type="Pfam" id="PF01434">
    <property type="entry name" value="Peptidase_M41"/>
    <property type="match status" value="1"/>
</dbReference>
<dbReference type="RefSeq" id="WP_107842069.1">
    <property type="nucleotide sequence ID" value="NZ_JARSFG010000023.1"/>
</dbReference>
<evidence type="ECO:0000256" key="11">
    <source>
        <dbReference type="ARBA" id="ARBA00023049"/>
    </source>
</evidence>
<dbReference type="PANTHER" id="PTHR23076">
    <property type="entry name" value="METALLOPROTEASE M41 FTSH"/>
    <property type="match status" value="1"/>
</dbReference>
<feature type="transmembrane region" description="Helical" evidence="14">
    <location>
        <begin position="114"/>
        <end position="135"/>
    </location>
</feature>
<feature type="transmembrane region" description="Helical" evidence="14">
    <location>
        <begin position="7"/>
        <end position="25"/>
    </location>
</feature>
<evidence type="ECO:0000313" key="19">
    <source>
        <dbReference type="Proteomes" id="UP001344888"/>
    </source>
</evidence>
<dbReference type="Proteomes" id="UP001344888">
    <property type="component" value="Unassembled WGS sequence"/>
</dbReference>
<dbReference type="EMBL" id="JARSFG010000023">
    <property type="protein sequence ID" value="MEC1180226.1"/>
    <property type="molecule type" value="Genomic_DNA"/>
</dbReference>
<feature type="binding site" evidence="14">
    <location>
        <position position="428"/>
    </location>
    <ligand>
        <name>Zn(2+)</name>
        <dbReference type="ChEBI" id="CHEBI:29105"/>
        <note>catalytic</note>
    </ligand>
</feature>
<dbReference type="GO" id="GO:0016887">
    <property type="term" value="F:ATP hydrolysis activity"/>
    <property type="evidence" value="ECO:0007669"/>
    <property type="project" value="UniProtKB-UniRule"/>
</dbReference>
<dbReference type="SUPFAM" id="SSF140990">
    <property type="entry name" value="FtsH protease domain-like"/>
    <property type="match status" value="1"/>
</dbReference>
<keyword evidence="9 14" id="KW-0067">ATP-binding</keyword>
<keyword evidence="7 14" id="KW-0378">Hydrolase</keyword>
<name>A0AAW9NXJ8_9BACL</name>
<keyword evidence="11 14" id="KW-0482">Metalloprotease</keyword>
<dbReference type="Pfam" id="PF00004">
    <property type="entry name" value="AAA"/>
    <property type="match status" value="1"/>
</dbReference>
<feature type="compositionally biased region" description="Basic and acidic residues" evidence="16">
    <location>
        <begin position="659"/>
        <end position="673"/>
    </location>
</feature>
<keyword evidence="14" id="KW-1003">Cell membrane</keyword>
<evidence type="ECO:0000256" key="8">
    <source>
        <dbReference type="ARBA" id="ARBA00022833"/>
    </source>
</evidence>
<evidence type="ECO:0000256" key="1">
    <source>
        <dbReference type="ARBA" id="ARBA00004370"/>
    </source>
</evidence>
<dbReference type="Gene3D" id="1.20.58.760">
    <property type="entry name" value="Peptidase M41"/>
    <property type="match status" value="1"/>
</dbReference>
<dbReference type="GO" id="GO:0006508">
    <property type="term" value="P:proteolysis"/>
    <property type="evidence" value="ECO:0007669"/>
    <property type="project" value="UniProtKB-KW"/>
</dbReference>
<evidence type="ECO:0000256" key="16">
    <source>
        <dbReference type="SAM" id="MobiDB-lite"/>
    </source>
</evidence>
<evidence type="ECO:0000256" key="5">
    <source>
        <dbReference type="ARBA" id="ARBA00022723"/>
    </source>
</evidence>
<keyword evidence="6 14" id="KW-0547">Nucleotide-binding</keyword>
<gene>
    <name evidence="14 18" type="primary">ftsH</name>
    <name evidence="18" type="ORF">P9B03_17115</name>
</gene>
<sequence length="688" mass="75540">MNRIFRYTIFYLLIFLVIVGIFGTVNGSGSAVEELDYKKFFEELESGNVASVMVQPAKGVLSVVGEYKKTNEDDASKKFTLNVLQNDEQAKARIFNLEEDYGVKVEHAPETSGWVNFFTGIIPFIIIIILFFFLLSQSQGGGNKVMNFGKSKAKLYDQEKKKVRFNDVAGADEEKAELVEVVDFLKDHRKFTEIGARIPKGILLVGPPGTGKTLLARAVAGEAGVPFFSISGSDFVEMFVGVGASRVRDLFENAKKNAPCIIFIDEIDAVGRQRGAGLGGGHDEREQTLNQLLVEMDGFGANEGIIIIAATNRPDILDKALLRPGRFDRQITVGHPDVKGREAILKVHARNKPLSDSVDLAAVAQRTPGFSGADLENLLNEAALVAARKSKKTINMADIDEASDRVIAGPAKASRVYSAKEKKLVAFHEAGHVVVGLELDEADTVHKVTIVPRGQAGGYAIMLPKEERFFTTRQELLDRIAGLLGGRVAEEIVLGEVSTGAHNDFQKVTSIARAMVTEYGMSNNLGAVQYGSSQGGNVFLGRDFNSDQNYSDKIAYEIDKEIQNIVDSQYDRTKRILTEKRELLNLIADTLMQKETLNAQEIEHLRDFGKLPEPEVDLVKEEPTEQVTEAQVTLEKAGSATINEEVVSEKTAPTTADLPEEHKPFGKTTEEPPYKPLGKTGQSEEDQK</sequence>
<evidence type="ECO:0000256" key="2">
    <source>
        <dbReference type="ARBA" id="ARBA00010044"/>
    </source>
</evidence>
<evidence type="ECO:0000256" key="3">
    <source>
        <dbReference type="ARBA" id="ARBA00022670"/>
    </source>
</evidence>
<dbReference type="Gene3D" id="1.10.8.60">
    <property type="match status" value="1"/>
</dbReference>
<dbReference type="InterPro" id="IPR005936">
    <property type="entry name" value="FtsH"/>
</dbReference>
<dbReference type="InterPro" id="IPR037219">
    <property type="entry name" value="Peptidase_M41-like"/>
</dbReference>
<dbReference type="FunFam" id="1.10.8.60:FF:000001">
    <property type="entry name" value="ATP-dependent zinc metalloprotease FtsH"/>
    <property type="match status" value="1"/>
</dbReference>
<evidence type="ECO:0000256" key="10">
    <source>
        <dbReference type="ARBA" id="ARBA00022989"/>
    </source>
</evidence>
<dbReference type="Gene3D" id="3.40.50.300">
    <property type="entry name" value="P-loop containing nucleotide triphosphate hydrolases"/>
    <property type="match status" value="1"/>
</dbReference>
<dbReference type="InterPro" id="IPR011546">
    <property type="entry name" value="Pept_M41_FtsH_extracell"/>
</dbReference>
<dbReference type="GO" id="GO:0004176">
    <property type="term" value="F:ATP-dependent peptidase activity"/>
    <property type="evidence" value="ECO:0007669"/>
    <property type="project" value="InterPro"/>
</dbReference>
<feature type="binding site" evidence="14">
    <location>
        <position position="504"/>
    </location>
    <ligand>
        <name>Zn(2+)</name>
        <dbReference type="ChEBI" id="CHEBI:29105"/>
        <note>catalytic</note>
    </ligand>
</feature>
<feature type="binding site" evidence="14">
    <location>
        <position position="432"/>
    </location>
    <ligand>
        <name>Zn(2+)</name>
        <dbReference type="ChEBI" id="CHEBI:29105"/>
        <note>catalytic</note>
    </ligand>
</feature>
<comment type="similarity">
    <text evidence="15">Belongs to the AAA ATPase family.</text>
</comment>
<keyword evidence="10 14" id="KW-1133">Transmembrane helix</keyword>
<feature type="active site" evidence="14">
    <location>
        <position position="429"/>
    </location>
</feature>
<dbReference type="NCBIfam" id="TIGR01241">
    <property type="entry name" value="FtsH_fam"/>
    <property type="match status" value="1"/>
</dbReference>
<keyword evidence="19" id="KW-1185">Reference proteome</keyword>
<keyword evidence="3 14" id="KW-0645">Protease</keyword>
<keyword evidence="8 14" id="KW-0862">Zinc</keyword>
<comment type="function">
    <text evidence="14">Acts as a processive, ATP-dependent zinc metallopeptidase for both cytoplasmic and membrane proteins. Plays a role in the quality control of integral membrane proteins.</text>
</comment>
<dbReference type="InterPro" id="IPR027417">
    <property type="entry name" value="P-loop_NTPase"/>
</dbReference>
<evidence type="ECO:0000256" key="14">
    <source>
        <dbReference type="HAMAP-Rule" id="MF_01458"/>
    </source>
</evidence>
<feature type="binding site" evidence="14">
    <location>
        <begin position="206"/>
        <end position="213"/>
    </location>
    <ligand>
        <name>ATP</name>
        <dbReference type="ChEBI" id="CHEBI:30616"/>
    </ligand>
</feature>
<evidence type="ECO:0000256" key="4">
    <source>
        <dbReference type="ARBA" id="ARBA00022692"/>
    </source>
</evidence>
<evidence type="ECO:0000256" key="12">
    <source>
        <dbReference type="ARBA" id="ARBA00023136"/>
    </source>
</evidence>
<comment type="subunit">
    <text evidence="14">Homohexamer.</text>
</comment>
<dbReference type="Pfam" id="PF06480">
    <property type="entry name" value="FtsH_ext"/>
    <property type="match status" value="1"/>
</dbReference>
<keyword evidence="12 14" id="KW-0472">Membrane</keyword>
<dbReference type="InterPro" id="IPR000642">
    <property type="entry name" value="Peptidase_M41"/>
</dbReference>
<dbReference type="GO" id="GO:0004222">
    <property type="term" value="F:metalloendopeptidase activity"/>
    <property type="evidence" value="ECO:0007669"/>
    <property type="project" value="InterPro"/>
</dbReference>
<dbReference type="SMART" id="SM00382">
    <property type="entry name" value="AAA"/>
    <property type="match status" value="1"/>
</dbReference>
<proteinExistence type="inferred from homology"/>
<dbReference type="GO" id="GO:0008270">
    <property type="term" value="F:zinc ion binding"/>
    <property type="evidence" value="ECO:0007669"/>
    <property type="project" value="UniProtKB-UniRule"/>
</dbReference>
<dbReference type="CDD" id="cd19501">
    <property type="entry name" value="RecA-like_FtsH"/>
    <property type="match status" value="1"/>
</dbReference>
<evidence type="ECO:0000256" key="9">
    <source>
        <dbReference type="ARBA" id="ARBA00022840"/>
    </source>
</evidence>
<dbReference type="GO" id="GO:0005886">
    <property type="term" value="C:plasma membrane"/>
    <property type="evidence" value="ECO:0007669"/>
    <property type="project" value="UniProtKB-SubCell"/>
</dbReference>
<dbReference type="FunFam" id="3.40.50.300:FF:000001">
    <property type="entry name" value="ATP-dependent zinc metalloprotease FtsH"/>
    <property type="match status" value="1"/>
</dbReference>